<evidence type="ECO:0000256" key="12">
    <source>
        <dbReference type="RuleBase" id="RU367046"/>
    </source>
</evidence>
<keyword evidence="9 12" id="KW-0186">Copper</keyword>
<dbReference type="PANTHER" id="PTHR45817">
    <property type="entry name" value="LYSYL OXIDASE-LIKE-RELATED"/>
    <property type="match status" value="1"/>
</dbReference>
<evidence type="ECO:0000256" key="13">
    <source>
        <dbReference type="SAM" id="MobiDB-lite"/>
    </source>
</evidence>
<evidence type="ECO:0000256" key="14">
    <source>
        <dbReference type="SAM" id="SignalP"/>
    </source>
</evidence>
<keyword evidence="10" id="KW-1015">Disulfide bond</keyword>
<evidence type="ECO:0000256" key="6">
    <source>
        <dbReference type="ARBA" id="ARBA00022723"/>
    </source>
</evidence>
<evidence type="ECO:0000256" key="7">
    <source>
        <dbReference type="ARBA" id="ARBA00022772"/>
    </source>
</evidence>
<gene>
    <name evidence="15" type="ORF">PBY51_021720</name>
</gene>
<comment type="catalytic activity">
    <reaction evidence="11 12">
        <text>L-lysyl-[protein] + O2 + H2O = (S)-2-amino-6-oxohexanoyl-[protein] + H2O2 + NH4(+)</text>
        <dbReference type="Rhea" id="RHEA:24544"/>
        <dbReference type="Rhea" id="RHEA-COMP:9752"/>
        <dbReference type="Rhea" id="RHEA-COMP:12448"/>
        <dbReference type="ChEBI" id="CHEBI:15377"/>
        <dbReference type="ChEBI" id="CHEBI:15379"/>
        <dbReference type="ChEBI" id="CHEBI:16240"/>
        <dbReference type="ChEBI" id="CHEBI:28938"/>
        <dbReference type="ChEBI" id="CHEBI:29969"/>
        <dbReference type="ChEBI" id="CHEBI:131803"/>
        <dbReference type="EC" id="1.4.3.13"/>
    </reaction>
</comment>
<sequence>MAQWSLLFLYFFHGQLPLIFGQQQRTAGPWRHRIQWENNGQVYSLMSTGSEYHSPVRSRSQSRVYVSGRRDGTWSQMPGAQRGATLVRPGQAESRQVRTDHSVDQGSIAPGPVVRQYAPFNTRVSGARQQPERSPGAAGYVATRRSNPEHPNTVNASAPGRFRDLPVRRTRVDAMYTRGGDPGPGVQYQPLLVVPEAMAVSRQHAQTDQSISAHPTSVEREPEAPAASISLSEGGSNEANGNRENMANDDPRNPLKNHRNSVFYNPYPARGRAVARNRRPPGTGYGTGYFQNGLPDLVPDPYAIQAGAYIQRMQMFALRCAAEENCLARSAYGPTVRDIDFRVLLRFPQKVINQGTTDFLPVKPRYQWDWHSCHQHYHSMDAFSNYDLLDIVTERKVAEGHKASFCLEDTGCEPGFRRRYACTSHTQGLSPGCHDVYAANIDCQWIDITDVPPGNYILKVTVNPNFSVQESDFTNNIVRCDITYTGIYVQTRNCRVSRYRTSVPV</sequence>
<dbReference type="PROSITE" id="PS00926">
    <property type="entry name" value="LYSYL_OXIDASE"/>
    <property type="match status" value="1"/>
</dbReference>
<evidence type="ECO:0000256" key="2">
    <source>
        <dbReference type="ARBA" id="ARBA00004239"/>
    </source>
</evidence>
<dbReference type="EC" id="1.4.3.13" evidence="12"/>
<comment type="similarity">
    <text evidence="3 12">Belongs to the lysyl oxidase family.</text>
</comment>
<comment type="caution">
    <text evidence="15">The sequence shown here is derived from an EMBL/GenBank/DDBJ whole genome shotgun (WGS) entry which is preliminary data.</text>
</comment>
<evidence type="ECO:0000256" key="8">
    <source>
        <dbReference type="ARBA" id="ARBA00023002"/>
    </source>
</evidence>
<feature type="chain" id="PRO_5042903157" description="Lysyl oxidase homolog" evidence="14">
    <location>
        <begin position="22"/>
        <end position="505"/>
    </location>
</feature>
<dbReference type="Pfam" id="PF01186">
    <property type="entry name" value="Lysyl_oxidase"/>
    <property type="match status" value="1"/>
</dbReference>
<evidence type="ECO:0000256" key="1">
    <source>
        <dbReference type="ARBA" id="ARBA00001935"/>
    </source>
</evidence>
<dbReference type="EMBL" id="JAUZQC010000014">
    <property type="protein sequence ID" value="KAK5860229.1"/>
    <property type="molecule type" value="Genomic_DNA"/>
</dbReference>
<dbReference type="AlphaFoldDB" id="A0AAN7XGJ5"/>
<comment type="PTM">
    <text evidence="12">The lysine tyrosylquinone cross-link (LTQ) is generated by condensation of the epsilon-amino group of a lysine with a topaquinone produced by oxidation of tyrosine.</text>
</comment>
<feature type="compositionally biased region" description="Polar residues" evidence="13">
    <location>
        <begin position="229"/>
        <end position="245"/>
    </location>
</feature>
<keyword evidence="5 12" id="KW-0964">Secreted</keyword>
<dbReference type="GO" id="GO:0005615">
    <property type="term" value="C:extracellular space"/>
    <property type="evidence" value="ECO:0007669"/>
    <property type="project" value="UniProtKB-UniRule"/>
</dbReference>
<dbReference type="GO" id="GO:0030199">
    <property type="term" value="P:collagen fibril organization"/>
    <property type="evidence" value="ECO:0007669"/>
    <property type="project" value="TreeGrafter"/>
</dbReference>
<evidence type="ECO:0000313" key="16">
    <source>
        <dbReference type="Proteomes" id="UP001346869"/>
    </source>
</evidence>
<dbReference type="GO" id="GO:0004720">
    <property type="term" value="F:protein-lysine 6-oxidase activity"/>
    <property type="evidence" value="ECO:0007669"/>
    <property type="project" value="UniProtKB-UniRule"/>
</dbReference>
<protein>
    <recommendedName>
        <fullName evidence="12">Lysyl oxidase homolog</fullName>
        <ecNumber evidence="12">1.4.3.13</ecNumber>
    </recommendedName>
</protein>
<reference evidence="15 16" key="1">
    <citation type="journal article" date="2023" name="Genes (Basel)">
        <title>Chromosome-Level Genome Assembly and Circadian Gene Repertoire of the Patagonia Blennie Eleginops maclovinus-The Closest Ancestral Proxy of Antarctic Cryonotothenioids.</title>
        <authorList>
            <person name="Cheng C.C."/>
            <person name="Rivera-Colon A.G."/>
            <person name="Minhas B.F."/>
            <person name="Wilson L."/>
            <person name="Rayamajhi N."/>
            <person name="Vargas-Chacoff L."/>
            <person name="Catchen J.M."/>
        </authorList>
    </citation>
    <scope>NUCLEOTIDE SEQUENCE [LARGE SCALE GENOMIC DNA]</scope>
    <source>
        <strain evidence="15">JMC-PN-2008</strain>
    </source>
</reference>
<comment type="subcellular location">
    <subcellularLocation>
        <location evidence="2 12">Secreted</location>
        <location evidence="2 12">Extracellular space</location>
    </subcellularLocation>
</comment>
<dbReference type="InterPro" id="IPR050912">
    <property type="entry name" value="LOX-like_protein"/>
</dbReference>
<evidence type="ECO:0000256" key="9">
    <source>
        <dbReference type="ARBA" id="ARBA00023008"/>
    </source>
</evidence>
<keyword evidence="4 12" id="KW-0886">LTQ</keyword>
<evidence type="ECO:0000313" key="15">
    <source>
        <dbReference type="EMBL" id="KAK5860229.1"/>
    </source>
</evidence>
<organism evidence="15 16">
    <name type="scientific">Eleginops maclovinus</name>
    <name type="common">Patagonian blennie</name>
    <name type="synonym">Eleginus maclovinus</name>
    <dbReference type="NCBI Taxonomy" id="56733"/>
    <lineage>
        <taxon>Eukaryota</taxon>
        <taxon>Metazoa</taxon>
        <taxon>Chordata</taxon>
        <taxon>Craniata</taxon>
        <taxon>Vertebrata</taxon>
        <taxon>Euteleostomi</taxon>
        <taxon>Actinopterygii</taxon>
        <taxon>Neopterygii</taxon>
        <taxon>Teleostei</taxon>
        <taxon>Neoteleostei</taxon>
        <taxon>Acanthomorphata</taxon>
        <taxon>Eupercaria</taxon>
        <taxon>Perciformes</taxon>
        <taxon>Notothenioidei</taxon>
        <taxon>Eleginopidae</taxon>
        <taxon>Eleginops</taxon>
    </lineage>
</organism>
<keyword evidence="6 12" id="KW-0479">Metal-binding</keyword>
<proteinExistence type="inferred from homology"/>
<dbReference type="InterPro" id="IPR019828">
    <property type="entry name" value="Lysyl_oxidase_CS"/>
</dbReference>
<evidence type="ECO:0000256" key="5">
    <source>
        <dbReference type="ARBA" id="ARBA00022525"/>
    </source>
</evidence>
<feature type="region of interest" description="Disordered" evidence="13">
    <location>
        <begin position="124"/>
        <end position="160"/>
    </location>
</feature>
<comment type="cofactor">
    <cofactor evidence="1 12">
        <name>Cu cation</name>
        <dbReference type="ChEBI" id="CHEBI:23378"/>
    </cofactor>
</comment>
<name>A0AAN7XGJ5_ELEMC</name>
<keyword evidence="16" id="KW-1185">Reference proteome</keyword>
<evidence type="ECO:0000256" key="3">
    <source>
        <dbReference type="ARBA" id="ARBA00007492"/>
    </source>
</evidence>
<dbReference type="PANTHER" id="PTHR45817:SF10">
    <property type="entry name" value="LYSYL OXIDASE HOMOLOG"/>
    <property type="match status" value="1"/>
</dbReference>
<evidence type="ECO:0000256" key="4">
    <source>
        <dbReference type="ARBA" id="ARBA00022477"/>
    </source>
</evidence>
<comment type="function">
    <text evidence="12">Mediates the post-translational oxidative deamination of lysine residues on target proteins leading to the formation of deaminated lysine (allysine).</text>
</comment>
<evidence type="ECO:0000256" key="11">
    <source>
        <dbReference type="ARBA" id="ARBA00047861"/>
    </source>
</evidence>
<reference evidence="15 16" key="2">
    <citation type="journal article" date="2023" name="Mol. Biol. Evol.">
        <title>Genomics of Secondarily Temperate Adaptation in the Only Non-Antarctic Icefish.</title>
        <authorList>
            <person name="Rivera-Colon A.G."/>
            <person name="Rayamajhi N."/>
            <person name="Minhas B.F."/>
            <person name="Madrigal G."/>
            <person name="Bilyk K.T."/>
            <person name="Yoon V."/>
            <person name="Hune M."/>
            <person name="Gregory S."/>
            <person name="Cheng C.H.C."/>
            <person name="Catchen J.M."/>
        </authorList>
    </citation>
    <scope>NUCLEOTIDE SEQUENCE [LARGE SCALE GENOMIC DNA]</scope>
    <source>
        <strain evidence="15">JMC-PN-2008</strain>
    </source>
</reference>
<feature type="compositionally biased region" description="Polar residues" evidence="13">
    <location>
        <begin position="203"/>
        <end position="215"/>
    </location>
</feature>
<keyword evidence="14" id="KW-0732">Signal</keyword>
<evidence type="ECO:0000256" key="10">
    <source>
        <dbReference type="ARBA" id="ARBA00023157"/>
    </source>
</evidence>
<dbReference type="PRINTS" id="PR00074">
    <property type="entry name" value="LYSYLOXIDASE"/>
</dbReference>
<dbReference type="Proteomes" id="UP001346869">
    <property type="component" value="Unassembled WGS sequence"/>
</dbReference>
<dbReference type="InterPro" id="IPR001695">
    <property type="entry name" value="Lysyl_oxidase"/>
</dbReference>
<keyword evidence="7 12" id="KW-0801">TPQ</keyword>
<feature type="region of interest" description="Disordered" evidence="13">
    <location>
        <begin position="89"/>
        <end position="111"/>
    </location>
</feature>
<dbReference type="GO" id="GO:0005507">
    <property type="term" value="F:copper ion binding"/>
    <property type="evidence" value="ECO:0007669"/>
    <property type="project" value="UniProtKB-UniRule"/>
</dbReference>
<feature type="region of interest" description="Disordered" evidence="13">
    <location>
        <begin position="201"/>
        <end position="266"/>
    </location>
</feature>
<keyword evidence="8 12" id="KW-0560">Oxidoreductase</keyword>
<accession>A0AAN7XGJ5</accession>
<feature type="signal peptide" evidence="14">
    <location>
        <begin position="1"/>
        <end position="21"/>
    </location>
</feature>